<accession>A0A0F8ZYL8</accession>
<organism evidence="2">
    <name type="scientific">marine sediment metagenome</name>
    <dbReference type="NCBI Taxonomy" id="412755"/>
    <lineage>
        <taxon>unclassified sequences</taxon>
        <taxon>metagenomes</taxon>
        <taxon>ecological metagenomes</taxon>
    </lineage>
</organism>
<feature type="compositionally biased region" description="Basic residues" evidence="1">
    <location>
        <begin position="207"/>
        <end position="225"/>
    </location>
</feature>
<dbReference type="EMBL" id="LAZR01057716">
    <property type="protein sequence ID" value="KKK71479.1"/>
    <property type="molecule type" value="Genomic_DNA"/>
</dbReference>
<feature type="region of interest" description="Disordered" evidence="1">
    <location>
        <begin position="203"/>
        <end position="225"/>
    </location>
</feature>
<proteinExistence type="predicted"/>
<name>A0A0F8ZYL8_9ZZZZ</name>
<comment type="caution">
    <text evidence="2">The sequence shown here is derived from an EMBL/GenBank/DDBJ whole genome shotgun (WGS) entry which is preliminary data.</text>
</comment>
<feature type="non-terminal residue" evidence="2">
    <location>
        <position position="1"/>
    </location>
</feature>
<dbReference type="AlphaFoldDB" id="A0A0F8ZYL8"/>
<gene>
    <name evidence="2" type="ORF">LCGC14_2913510</name>
</gene>
<reference evidence="2" key="1">
    <citation type="journal article" date="2015" name="Nature">
        <title>Complex archaea that bridge the gap between prokaryotes and eukaryotes.</title>
        <authorList>
            <person name="Spang A."/>
            <person name="Saw J.H."/>
            <person name="Jorgensen S.L."/>
            <person name="Zaremba-Niedzwiedzka K."/>
            <person name="Martijn J."/>
            <person name="Lind A.E."/>
            <person name="van Eijk R."/>
            <person name="Schleper C."/>
            <person name="Guy L."/>
            <person name="Ettema T.J."/>
        </authorList>
    </citation>
    <scope>NUCLEOTIDE SEQUENCE</scope>
</reference>
<sequence>KTVKKHKHKEGLPEHEENVPFHEHKEGEGHEILTEEETMQHDVEITQAAAIEAENVVITKLDGKDVEVYTSGFNHEHTEMFPLHTHTMGEEKRQHGNSDPMSDTDLVHDEDAGIEPAEETAEGLAIAAGLDGEMSKFGHVHSEFYPYHYHEEGSNEPSDVGDPEQQHGYEGADYDATQTHDVDTGIEAAAEVVEGAIAKVLKSPPVSKRKTKTKKAVKKAKTAKK</sequence>
<evidence type="ECO:0000256" key="1">
    <source>
        <dbReference type="SAM" id="MobiDB-lite"/>
    </source>
</evidence>
<feature type="region of interest" description="Disordered" evidence="1">
    <location>
        <begin position="149"/>
        <end position="172"/>
    </location>
</feature>
<evidence type="ECO:0000313" key="2">
    <source>
        <dbReference type="EMBL" id="KKK71479.1"/>
    </source>
</evidence>
<protein>
    <submittedName>
        <fullName evidence="2">Uncharacterized protein</fullName>
    </submittedName>
</protein>